<name>A0A919PYV1_9ACTN</name>
<reference evidence="3" key="1">
    <citation type="submission" date="2021-01" db="EMBL/GenBank/DDBJ databases">
        <title>Whole genome shotgun sequence of Dactylosporangium siamense NBRC 106093.</title>
        <authorList>
            <person name="Komaki H."/>
            <person name="Tamura T."/>
        </authorList>
    </citation>
    <scope>NUCLEOTIDE SEQUENCE</scope>
    <source>
        <strain evidence="3">NBRC 106093</strain>
    </source>
</reference>
<comment type="caution">
    <text evidence="3">The sequence shown here is derived from an EMBL/GenBank/DDBJ whole genome shotgun (WGS) entry which is preliminary data.</text>
</comment>
<dbReference type="Gene3D" id="1.25.40.10">
    <property type="entry name" value="Tetratricopeptide repeat domain"/>
    <property type="match status" value="1"/>
</dbReference>
<dbReference type="RefSeq" id="WP_203852457.1">
    <property type="nucleotide sequence ID" value="NZ_BONQ01000139.1"/>
</dbReference>
<evidence type="ECO:0000313" key="4">
    <source>
        <dbReference type="Proteomes" id="UP000660611"/>
    </source>
</evidence>
<evidence type="ECO:0000256" key="1">
    <source>
        <dbReference type="SAM" id="MobiDB-lite"/>
    </source>
</evidence>
<dbReference type="EMBL" id="BONQ01000139">
    <property type="protein sequence ID" value="GIG50825.1"/>
    <property type="molecule type" value="Genomic_DNA"/>
</dbReference>
<evidence type="ECO:0000313" key="3">
    <source>
        <dbReference type="EMBL" id="GIG50825.1"/>
    </source>
</evidence>
<protein>
    <submittedName>
        <fullName evidence="3">CHAT domain-containing protein</fullName>
    </submittedName>
</protein>
<keyword evidence="4" id="KW-1185">Reference proteome</keyword>
<feature type="region of interest" description="Disordered" evidence="1">
    <location>
        <begin position="524"/>
        <end position="555"/>
    </location>
</feature>
<organism evidence="3 4">
    <name type="scientific">Dactylosporangium siamense</name>
    <dbReference type="NCBI Taxonomy" id="685454"/>
    <lineage>
        <taxon>Bacteria</taxon>
        <taxon>Bacillati</taxon>
        <taxon>Actinomycetota</taxon>
        <taxon>Actinomycetes</taxon>
        <taxon>Micromonosporales</taxon>
        <taxon>Micromonosporaceae</taxon>
        <taxon>Dactylosporangium</taxon>
    </lineage>
</organism>
<dbReference type="Pfam" id="PF12770">
    <property type="entry name" value="CHAT"/>
    <property type="match status" value="1"/>
</dbReference>
<dbReference type="InterPro" id="IPR011990">
    <property type="entry name" value="TPR-like_helical_dom_sf"/>
</dbReference>
<dbReference type="InterPro" id="IPR024983">
    <property type="entry name" value="CHAT_dom"/>
</dbReference>
<evidence type="ECO:0000259" key="2">
    <source>
        <dbReference type="Pfam" id="PF12770"/>
    </source>
</evidence>
<proteinExistence type="predicted"/>
<sequence length="1145" mass="121088">MSTEELTERVSAWVEEYRWSGDPAAILDATAGRDAAALWRAVRGVDLDTAPPALEALFLRACRALGRLHYWRHRESAGDRRQAELARALVCLEAVADDHHAVPPELHPLVGRFTDPDAQAEAADALLAASARLPDPAVLDAAILLMTPAVRAVPRRDPRRGVRLSHLCLALRRRHERDGAAADLDAAVAAGEEAADIADGRGEPAPAAWAHLAAAYRCRHRLRGRAGDLRRAVALLERRLAVTGADVTALAELAGACRQRYEQTGDPAHIERAVALADQAVQCAGDQPGAALLVSLGGALLLRYERTGAWPDLCRAADLSERALSALPPDHPDRGAHLAAAASVLLKRHEHSRSPQDVRAAVDLYEQALATLPDDDRARPGLLRGLAGALHQRHLSTGGDADLDRAVTLAGWVLAAVPPGHPDRAAVTMEVAAVHLTRHAHTGVLADLARAIDLAGPVLAAGGPPPWLSTLGDAYRQRHGVTGDLADLDRAIALGERAVAGTDVGLAARQVRLATAYWRRDRERHLDREDDPGREGDPGRGSDLDREGDLDRGSDLDRAVEVATRAVAGTPADHAERPGRLSLLAELRLDRFRRGGAPGDADEAVHLGELALATAPAGHPGRARFIATVCAAHLERDAGLVDPDRLRDLAAGDTGALGSAPLDRLAADHAAGSLALAAGDAPLAVRLLDRAVALLPSAAPREAGWADQQHRLGRQAGLVGDAVAAHCAAGDPAGAVEVAELGRGVLLASQATTRVDPGLAERGPHLAARFAWVCERLNAPDFPADERRRWWADHDALLAEIRRVPGLEGFLAAPRLADLRPAVEGGYAVLVNPSRHRGDAVIVPPDAPPWQVELPALRLSDVDARVSRLLGAFERRASPARLVRDVLNWLDEAVVGPVLAALPATEAAPCRVWWLPTGPLGLLPLHAAGAAPDVLVSSYVPSLRALRAARARPATTRREHLTVALPHTPGLADLPAAAREAAALGGTVLTGERATAGRVVPAIEAATWAHFACHGVLDPVSQAGSGLRLFDRTLRLPEVGGLRLAEAELAYLSACSTANHGLRYADEVLHLASAFQLAGFRHVVASLWPLDDGTALKAARAFYRGLPDAPVADGAATVLHRVTRQLRAANPDRPDLWAPLIHSGP</sequence>
<dbReference type="AlphaFoldDB" id="A0A919PYV1"/>
<feature type="domain" description="CHAT" evidence="2">
    <location>
        <begin position="885"/>
        <end position="1144"/>
    </location>
</feature>
<dbReference type="Proteomes" id="UP000660611">
    <property type="component" value="Unassembled WGS sequence"/>
</dbReference>
<accession>A0A919PYV1</accession>
<gene>
    <name evidence="3" type="ORF">Dsi01nite_088660</name>
</gene>